<accession>A0AA40BBS0</accession>
<evidence type="ECO:0000313" key="4">
    <source>
        <dbReference type="Proteomes" id="UP001172102"/>
    </source>
</evidence>
<feature type="compositionally biased region" description="Low complexity" evidence="1">
    <location>
        <begin position="1"/>
        <end position="14"/>
    </location>
</feature>
<sequence length="101" mass="10828">MSPQPQSRSAAPQQVFASATGNTTLNVLEARRRVEEEADAEFSRVGRSSNNVGREFLDVATIKEALVRRQRGESAAEIESALKLKPGVVERLGPAGVVSPP</sequence>
<dbReference type="AlphaFoldDB" id="A0AA40BBS0"/>
<organism evidence="3 4">
    <name type="scientific">Lasiosphaeris hirsuta</name>
    <dbReference type="NCBI Taxonomy" id="260670"/>
    <lineage>
        <taxon>Eukaryota</taxon>
        <taxon>Fungi</taxon>
        <taxon>Dikarya</taxon>
        <taxon>Ascomycota</taxon>
        <taxon>Pezizomycotina</taxon>
        <taxon>Sordariomycetes</taxon>
        <taxon>Sordariomycetidae</taxon>
        <taxon>Sordariales</taxon>
        <taxon>Lasiosphaeriaceae</taxon>
        <taxon>Lasiosphaeris</taxon>
    </lineage>
</organism>
<proteinExistence type="predicted"/>
<name>A0AA40BBS0_9PEZI</name>
<gene>
    <name evidence="3" type="ORF">B0H67DRAFT_478262</name>
</gene>
<dbReference type="EMBL" id="JAUKUA010000001">
    <property type="protein sequence ID" value="KAK0731368.1"/>
    <property type="molecule type" value="Genomic_DNA"/>
</dbReference>
<keyword evidence="4" id="KW-1185">Reference proteome</keyword>
<dbReference type="InterPro" id="IPR054448">
    <property type="entry name" value="HTH_put_ascomycetes"/>
</dbReference>
<evidence type="ECO:0000259" key="2">
    <source>
        <dbReference type="Pfam" id="PF22943"/>
    </source>
</evidence>
<evidence type="ECO:0000313" key="3">
    <source>
        <dbReference type="EMBL" id="KAK0731368.1"/>
    </source>
</evidence>
<evidence type="ECO:0000256" key="1">
    <source>
        <dbReference type="SAM" id="MobiDB-lite"/>
    </source>
</evidence>
<dbReference type="Pfam" id="PF22943">
    <property type="entry name" value="HTH_68"/>
    <property type="match status" value="1"/>
</dbReference>
<reference evidence="3" key="1">
    <citation type="submission" date="2023-06" db="EMBL/GenBank/DDBJ databases">
        <title>Genome-scale phylogeny and comparative genomics of the fungal order Sordariales.</title>
        <authorList>
            <consortium name="Lawrence Berkeley National Laboratory"/>
            <person name="Hensen N."/>
            <person name="Bonometti L."/>
            <person name="Westerberg I."/>
            <person name="Brannstrom I.O."/>
            <person name="Guillou S."/>
            <person name="Cros-Aarteil S."/>
            <person name="Calhoun S."/>
            <person name="Haridas S."/>
            <person name="Kuo A."/>
            <person name="Mondo S."/>
            <person name="Pangilinan J."/>
            <person name="Riley R."/>
            <person name="Labutti K."/>
            <person name="Andreopoulos B."/>
            <person name="Lipzen A."/>
            <person name="Chen C."/>
            <person name="Yanf M."/>
            <person name="Daum C."/>
            <person name="Ng V."/>
            <person name="Clum A."/>
            <person name="Steindorff A."/>
            <person name="Ohm R."/>
            <person name="Martin F."/>
            <person name="Silar P."/>
            <person name="Natvig D."/>
            <person name="Lalanne C."/>
            <person name="Gautier V."/>
            <person name="Ament-Velasquez S.L."/>
            <person name="Kruys A."/>
            <person name="Hutchinson M.I."/>
            <person name="Powell A.J."/>
            <person name="Barry K."/>
            <person name="Miller A.N."/>
            <person name="Grigoriev I.V."/>
            <person name="Debuchy R."/>
            <person name="Gladieux P."/>
            <person name="Thoren M.H."/>
            <person name="Johannesson H."/>
        </authorList>
    </citation>
    <scope>NUCLEOTIDE SEQUENCE</scope>
    <source>
        <strain evidence="3">SMH4607-1</strain>
    </source>
</reference>
<comment type="caution">
    <text evidence="3">The sequence shown here is derived from an EMBL/GenBank/DDBJ whole genome shotgun (WGS) entry which is preliminary data.</text>
</comment>
<feature type="domain" description="Helix-turn-helix" evidence="2">
    <location>
        <begin position="56"/>
        <end position="100"/>
    </location>
</feature>
<feature type="region of interest" description="Disordered" evidence="1">
    <location>
        <begin position="1"/>
        <end position="22"/>
    </location>
</feature>
<protein>
    <recommendedName>
        <fullName evidence="2">Helix-turn-helix domain-containing protein</fullName>
    </recommendedName>
</protein>
<dbReference type="Proteomes" id="UP001172102">
    <property type="component" value="Unassembled WGS sequence"/>
</dbReference>